<evidence type="ECO:0000313" key="1">
    <source>
        <dbReference type="EMBL" id="OJJ57673.1"/>
    </source>
</evidence>
<dbReference type="VEuPathDB" id="FungiDB:ASPSYDRAFT_32811"/>
<dbReference type="AlphaFoldDB" id="A0A1L9TED7"/>
<organism evidence="1 2">
    <name type="scientific">Aspergillus sydowii CBS 593.65</name>
    <dbReference type="NCBI Taxonomy" id="1036612"/>
    <lineage>
        <taxon>Eukaryota</taxon>
        <taxon>Fungi</taxon>
        <taxon>Dikarya</taxon>
        <taxon>Ascomycota</taxon>
        <taxon>Pezizomycotina</taxon>
        <taxon>Eurotiomycetes</taxon>
        <taxon>Eurotiomycetidae</taxon>
        <taxon>Eurotiales</taxon>
        <taxon>Aspergillaceae</taxon>
        <taxon>Aspergillus</taxon>
        <taxon>Aspergillus subgen. Nidulantes</taxon>
    </lineage>
</organism>
<dbReference type="EMBL" id="KV878588">
    <property type="protein sequence ID" value="OJJ57673.1"/>
    <property type="molecule type" value="Genomic_DNA"/>
</dbReference>
<gene>
    <name evidence="1" type="ORF">ASPSYDRAFT_32811</name>
</gene>
<proteinExistence type="predicted"/>
<sequence length="191" mass="21689">MTIPHADNKRFFGFIMPAVRDDSGFPSIELYAGDRLFVNFYYGQRTEEDARHNWAVEVLAPKPITHQELKPELVPLDCFGFPGLIEATNTIKATPPRMVRIQMIDNRPFKYFVNALREMTPPLGTNKYKEVVLSNDIAFLGIVDMYEGISNRENLIVGSSYAAHRRVSPQSHAKTTASHARLGRPIIDGYY</sequence>
<dbReference type="GeneID" id="63761093"/>
<dbReference type="Proteomes" id="UP000184356">
    <property type="component" value="Unassembled WGS sequence"/>
</dbReference>
<dbReference type="RefSeq" id="XP_040701479.1">
    <property type="nucleotide sequence ID" value="XM_040845020.1"/>
</dbReference>
<evidence type="ECO:0000313" key="2">
    <source>
        <dbReference type="Proteomes" id="UP000184356"/>
    </source>
</evidence>
<reference evidence="2" key="1">
    <citation type="journal article" date="2017" name="Genome Biol.">
        <title>Comparative genomics reveals high biological diversity and specific adaptations in the industrially and medically important fungal genus Aspergillus.</title>
        <authorList>
            <person name="de Vries R.P."/>
            <person name="Riley R."/>
            <person name="Wiebenga A."/>
            <person name="Aguilar-Osorio G."/>
            <person name="Amillis S."/>
            <person name="Uchima C.A."/>
            <person name="Anderluh G."/>
            <person name="Asadollahi M."/>
            <person name="Askin M."/>
            <person name="Barry K."/>
            <person name="Battaglia E."/>
            <person name="Bayram O."/>
            <person name="Benocci T."/>
            <person name="Braus-Stromeyer S.A."/>
            <person name="Caldana C."/>
            <person name="Canovas D."/>
            <person name="Cerqueira G.C."/>
            <person name="Chen F."/>
            <person name="Chen W."/>
            <person name="Choi C."/>
            <person name="Clum A."/>
            <person name="Dos Santos R.A."/>
            <person name="Damasio A.R."/>
            <person name="Diallinas G."/>
            <person name="Emri T."/>
            <person name="Fekete E."/>
            <person name="Flipphi M."/>
            <person name="Freyberg S."/>
            <person name="Gallo A."/>
            <person name="Gournas C."/>
            <person name="Habgood R."/>
            <person name="Hainaut M."/>
            <person name="Harispe M.L."/>
            <person name="Henrissat B."/>
            <person name="Hilden K.S."/>
            <person name="Hope R."/>
            <person name="Hossain A."/>
            <person name="Karabika E."/>
            <person name="Karaffa L."/>
            <person name="Karanyi Z."/>
            <person name="Krasevec N."/>
            <person name="Kuo A."/>
            <person name="Kusch H."/>
            <person name="LaButti K."/>
            <person name="Lagendijk E.L."/>
            <person name="Lapidus A."/>
            <person name="Levasseur A."/>
            <person name="Lindquist E."/>
            <person name="Lipzen A."/>
            <person name="Logrieco A.F."/>
            <person name="MacCabe A."/>
            <person name="Maekelae M.R."/>
            <person name="Malavazi I."/>
            <person name="Melin P."/>
            <person name="Meyer V."/>
            <person name="Mielnichuk N."/>
            <person name="Miskei M."/>
            <person name="Molnar A.P."/>
            <person name="Mule G."/>
            <person name="Ngan C.Y."/>
            <person name="Orejas M."/>
            <person name="Orosz E."/>
            <person name="Ouedraogo J.P."/>
            <person name="Overkamp K.M."/>
            <person name="Park H.-S."/>
            <person name="Perrone G."/>
            <person name="Piumi F."/>
            <person name="Punt P.J."/>
            <person name="Ram A.F."/>
            <person name="Ramon A."/>
            <person name="Rauscher S."/>
            <person name="Record E."/>
            <person name="Riano-Pachon D.M."/>
            <person name="Robert V."/>
            <person name="Roehrig J."/>
            <person name="Ruller R."/>
            <person name="Salamov A."/>
            <person name="Salih N.S."/>
            <person name="Samson R.A."/>
            <person name="Sandor E."/>
            <person name="Sanguinetti M."/>
            <person name="Schuetze T."/>
            <person name="Sepcic K."/>
            <person name="Shelest E."/>
            <person name="Sherlock G."/>
            <person name="Sophianopoulou V."/>
            <person name="Squina F.M."/>
            <person name="Sun H."/>
            <person name="Susca A."/>
            <person name="Todd R.B."/>
            <person name="Tsang A."/>
            <person name="Unkles S.E."/>
            <person name="van de Wiele N."/>
            <person name="van Rossen-Uffink D."/>
            <person name="Oliveira J.V."/>
            <person name="Vesth T.C."/>
            <person name="Visser J."/>
            <person name="Yu J.-H."/>
            <person name="Zhou M."/>
            <person name="Andersen M.R."/>
            <person name="Archer D.B."/>
            <person name="Baker S.E."/>
            <person name="Benoit I."/>
            <person name="Brakhage A.A."/>
            <person name="Braus G.H."/>
            <person name="Fischer R."/>
            <person name="Frisvad J.C."/>
            <person name="Goldman G.H."/>
            <person name="Houbraken J."/>
            <person name="Oakley B."/>
            <person name="Pocsi I."/>
            <person name="Scazzocchio C."/>
            <person name="Seiboth B."/>
            <person name="vanKuyk P.A."/>
            <person name="Wortman J."/>
            <person name="Dyer P.S."/>
            <person name="Grigoriev I.V."/>
        </authorList>
    </citation>
    <scope>NUCLEOTIDE SEQUENCE [LARGE SCALE GENOMIC DNA]</scope>
    <source>
        <strain evidence="2">CBS 593.65</strain>
    </source>
</reference>
<protein>
    <submittedName>
        <fullName evidence="1">Uncharacterized protein</fullName>
    </submittedName>
</protein>
<accession>A0A1L9TED7</accession>
<keyword evidence="2" id="KW-1185">Reference proteome</keyword>
<name>A0A1L9TED7_9EURO</name>